<evidence type="ECO:0000256" key="1">
    <source>
        <dbReference type="ARBA" id="ARBA00009085"/>
    </source>
</evidence>
<feature type="region of interest" description="Disordered" evidence="2">
    <location>
        <begin position="205"/>
        <end position="249"/>
    </location>
</feature>
<dbReference type="InterPro" id="IPR050164">
    <property type="entry name" value="Peptidase_C19"/>
</dbReference>
<dbReference type="GO" id="GO:0004843">
    <property type="term" value="F:cysteine-type deubiquitinase activity"/>
    <property type="evidence" value="ECO:0007669"/>
    <property type="project" value="InterPro"/>
</dbReference>
<name>A0A438H3E0_VITVI</name>
<comment type="similarity">
    <text evidence="1">Belongs to the peptidase C19 family.</text>
</comment>
<keyword evidence="4" id="KW-0378">Hydrolase</keyword>
<accession>A0A438H3E0</accession>
<protein>
    <submittedName>
        <fullName evidence="4">Ubiquitin carboxyl-terminal hydrolase 12</fullName>
    </submittedName>
</protein>
<dbReference type="Pfam" id="PF00443">
    <property type="entry name" value="UCH"/>
    <property type="match status" value="1"/>
</dbReference>
<comment type="caution">
    <text evidence="4">The sequence shown here is derived from an EMBL/GenBank/DDBJ whole genome shotgun (WGS) entry which is preliminary data.</text>
</comment>
<dbReference type="InterPro" id="IPR001394">
    <property type="entry name" value="Peptidase_C19_UCH"/>
</dbReference>
<feature type="domain" description="USP" evidence="3">
    <location>
        <begin position="1"/>
        <end position="178"/>
    </location>
</feature>
<evidence type="ECO:0000259" key="3">
    <source>
        <dbReference type="PROSITE" id="PS50235"/>
    </source>
</evidence>
<dbReference type="Proteomes" id="UP000288805">
    <property type="component" value="Unassembled WGS sequence"/>
</dbReference>
<dbReference type="AlphaFoldDB" id="A0A438H3E0"/>
<dbReference type="Gene3D" id="3.90.70.10">
    <property type="entry name" value="Cysteine proteinases"/>
    <property type="match status" value="1"/>
</dbReference>
<sequence length="249" mass="28710">MKEGTKCCNLMQWLTFRKIMVDLDSKVDALTEVSFISEKSNMCVCLCLLITLINCSTGGQQINDRYEFPLQLDLDRENGKYLSPDADRSVRNLYTLHSVLVHSGGVHGGHYYAYIRPTLSDQWFKFDDERVTKEDIKRALEEQYGGEEELPQTNPGFNNSPFKFTKYSNAYMLVYIRESDKEKIICNVDEKDIAEHLRVRYKVEERTRRKRAKEKGKSRGSPYTIIKVRTSPSPSPPSLSSSLRGLLFP</sequence>
<dbReference type="PANTHER" id="PTHR24006">
    <property type="entry name" value="UBIQUITIN CARBOXYL-TERMINAL HYDROLASE"/>
    <property type="match status" value="1"/>
</dbReference>
<dbReference type="PROSITE" id="PS50235">
    <property type="entry name" value="USP_3"/>
    <property type="match status" value="1"/>
</dbReference>
<evidence type="ECO:0000256" key="2">
    <source>
        <dbReference type="SAM" id="MobiDB-lite"/>
    </source>
</evidence>
<evidence type="ECO:0000313" key="4">
    <source>
        <dbReference type="EMBL" id="RVW78817.1"/>
    </source>
</evidence>
<dbReference type="SUPFAM" id="SSF54001">
    <property type="entry name" value="Cysteine proteinases"/>
    <property type="match status" value="1"/>
</dbReference>
<dbReference type="InterPro" id="IPR038765">
    <property type="entry name" value="Papain-like_cys_pep_sf"/>
</dbReference>
<dbReference type="PANTHER" id="PTHR24006:SF942">
    <property type="entry name" value="UBIQUITIN C-TERMINAL HYDROLASE 12"/>
    <property type="match status" value="1"/>
</dbReference>
<dbReference type="GO" id="GO:0016579">
    <property type="term" value="P:protein deubiquitination"/>
    <property type="evidence" value="ECO:0007669"/>
    <property type="project" value="InterPro"/>
</dbReference>
<dbReference type="EMBL" id="QGNW01000290">
    <property type="protein sequence ID" value="RVW78817.1"/>
    <property type="molecule type" value="Genomic_DNA"/>
</dbReference>
<organism evidence="4 5">
    <name type="scientific">Vitis vinifera</name>
    <name type="common">Grape</name>
    <dbReference type="NCBI Taxonomy" id="29760"/>
    <lineage>
        <taxon>Eukaryota</taxon>
        <taxon>Viridiplantae</taxon>
        <taxon>Streptophyta</taxon>
        <taxon>Embryophyta</taxon>
        <taxon>Tracheophyta</taxon>
        <taxon>Spermatophyta</taxon>
        <taxon>Magnoliopsida</taxon>
        <taxon>eudicotyledons</taxon>
        <taxon>Gunneridae</taxon>
        <taxon>Pentapetalae</taxon>
        <taxon>rosids</taxon>
        <taxon>Vitales</taxon>
        <taxon>Vitaceae</taxon>
        <taxon>Viteae</taxon>
        <taxon>Vitis</taxon>
    </lineage>
</organism>
<evidence type="ECO:0000313" key="5">
    <source>
        <dbReference type="Proteomes" id="UP000288805"/>
    </source>
</evidence>
<reference evidence="4 5" key="1">
    <citation type="journal article" date="2018" name="PLoS Genet.">
        <title>Population sequencing reveals clonal diversity and ancestral inbreeding in the grapevine cultivar Chardonnay.</title>
        <authorList>
            <person name="Roach M.J."/>
            <person name="Johnson D.L."/>
            <person name="Bohlmann J."/>
            <person name="van Vuuren H.J."/>
            <person name="Jones S.J."/>
            <person name="Pretorius I.S."/>
            <person name="Schmidt S.A."/>
            <person name="Borneman A.R."/>
        </authorList>
    </citation>
    <scope>NUCLEOTIDE SEQUENCE [LARGE SCALE GENOMIC DNA]</scope>
    <source>
        <strain evidence="5">cv. Chardonnay</strain>
        <tissue evidence="4">Leaf</tissue>
    </source>
</reference>
<gene>
    <name evidence="4" type="primary">UBP12_19</name>
    <name evidence="4" type="ORF">CK203_050985</name>
</gene>
<proteinExistence type="inferred from homology"/>
<feature type="compositionally biased region" description="Basic residues" evidence="2">
    <location>
        <begin position="208"/>
        <end position="218"/>
    </location>
</feature>
<dbReference type="InterPro" id="IPR018200">
    <property type="entry name" value="USP_CS"/>
</dbReference>
<dbReference type="PROSITE" id="PS00973">
    <property type="entry name" value="USP_2"/>
    <property type="match status" value="1"/>
</dbReference>
<dbReference type="InterPro" id="IPR028889">
    <property type="entry name" value="USP"/>
</dbReference>